<evidence type="ECO:0000313" key="3">
    <source>
        <dbReference type="Proteomes" id="UP000250043"/>
    </source>
</evidence>
<reference evidence="2 3" key="1">
    <citation type="submission" date="2016-07" db="EMBL/GenBank/DDBJ databases">
        <title>Draft genome of the white-rot fungus Obba rivulosa 3A-2.</title>
        <authorList>
            <consortium name="DOE Joint Genome Institute"/>
            <person name="Miettinen O."/>
            <person name="Riley R."/>
            <person name="Acob R."/>
            <person name="Barry K."/>
            <person name="Cullen D."/>
            <person name="De Vries R."/>
            <person name="Hainaut M."/>
            <person name="Hatakka A."/>
            <person name="Henrissat B."/>
            <person name="Hilden K."/>
            <person name="Kuo R."/>
            <person name="Labutti K."/>
            <person name="Lipzen A."/>
            <person name="Makela M.R."/>
            <person name="Sandor L."/>
            <person name="Spatafora J.W."/>
            <person name="Grigoriev I.V."/>
            <person name="Hibbett D.S."/>
        </authorList>
    </citation>
    <scope>NUCLEOTIDE SEQUENCE [LARGE SCALE GENOMIC DNA]</scope>
    <source>
        <strain evidence="2 3">3A-2</strain>
    </source>
</reference>
<organism evidence="2 3">
    <name type="scientific">Obba rivulosa</name>
    <dbReference type="NCBI Taxonomy" id="1052685"/>
    <lineage>
        <taxon>Eukaryota</taxon>
        <taxon>Fungi</taxon>
        <taxon>Dikarya</taxon>
        <taxon>Basidiomycota</taxon>
        <taxon>Agaricomycotina</taxon>
        <taxon>Agaricomycetes</taxon>
        <taxon>Polyporales</taxon>
        <taxon>Gelatoporiaceae</taxon>
        <taxon>Obba</taxon>
    </lineage>
</organism>
<gene>
    <name evidence="2" type="ORF">OBBRIDRAFT_839717</name>
</gene>
<dbReference type="EMBL" id="KV722676">
    <property type="protein sequence ID" value="OCH84416.1"/>
    <property type="molecule type" value="Genomic_DNA"/>
</dbReference>
<keyword evidence="3" id="KW-1185">Reference proteome</keyword>
<name>A0A8E2DEZ0_9APHY</name>
<dbReference type="OrthoDB" id="9451547at2759"/>
<dbReference type="AlphaFoldDB" id="A0A8E2DEZ0"/>
<feature type="transmembrane region" description="Helical" evidence="1">
    <location>
        <begin position="220"/>
        <end position="238"/>
    </location>
</feature>
<keyword evidence="1" id="KW-1133">Transmembrane helix</keyword>
<sequence length="408" mass="45344">MALTGVSNSNTSIILGFVPGGDSRGTMDIVWSCVSALIFCAWTVHDSAISDSESQALGEKVFYAFLMVLAPDIALTIALRDFLGARDVVYECNKHWDVQNGPNRWSMVEGFYACMKGFVLEKSISSDEESSISLDGQNSLSPDVEKLLSPDKEKSSQRLLSSEDVIYLVKRDFITSKPYAHAIDVRSKADRVSTIIACIQVLWLFVQCIARAIDDLPITTLEFGTVGYIAIACAIYALKWHKPQVVAIRIPISLCRGKSVESAIGALDSRGAVRGKDGSREDPAGSLGRMQVYFAWLLCCMVGVGFDLWHCVAWNSFFPTHAEQQLWRVCAVLSSVPYIPLVITLNLEQSSNERRKILHTLRYSFIVLFGLMIIFTRGFLFVEMLIGVRRMPEGVFGAVKWLDVFAHI</sequence>
<feature type="transmembrane region" description="Helical" evidence="1">
    <location>
        <begin position="194"/>
        <end position="213"/>
    </location>
</feature>
<evidence type="ECO:0000256" key="1">
    <source>
        <dbReference type="SAM" id="Phobius"/>
    </source>
</evidence>
<accession>A0A8E2DEZ0</accession>
<proteinExistence type="predicted"/>
<feature type="transmembrane region" description="Helical" evidence="1">
    <location>
        <begin position="363"/>
        <end position="382"/>
    </location>
</feature>
<keyword evidence="1" id="KW-0812">Transmembrane</keyword>
<dbReference type="Proteomes" id="UP000250043">
    <property type="component" value="Unassembled WGS sequence"/>
</dbReference>
<dbReference type="PANTHER" id="PTHR35043">
    <property type="entry name" value="TRANSCRIPTION FACTOR DOMAIN-CONTAINING PROTEIN"/>
    <property type="match status" value="1"/>
</dbReference>
<feature type="transmembrane region" description="Helical" evidence="1">
    <location>
        <begin position="326"/>
        <end position="343"/>
    </location>
</feature>
<feature type="transmembrane region" description="Helical" evidence="1">
    <location>
        <begin position="293"/>
        <end position="314"/>
    </location>
</feature>
<dbReference type="PANTHER" id="PTHR35043:SF7">
    <property type="entry name" value="TRANSCRIPTION FACTOR DOMAIN-CONTAINING PROTEIN"/>
    <property type="match status" value="1"/>
</dbReference>
<evidence type="ECO:0000313" key="2">
    <source>
        <dbReference type="EMBL" id="OCH84416.1"/>
    </source>
</evidence>
<protein>
    <submittedName>
        <fullName evidence="2">Uncharacterized protein</fullName>
    </submittedName>
</protein>
<keyword evidence="1" id="KW-0472">Membrane</keyword>